<dbReference type="Proteomes" id="UP000272729">
    <property type="component" value="Unassembled WGS sequence"/>
</dbReference>
<organism evidence="1 2">
    <name type="scientific">Saccharothrix variisporea</name>
    <dbReference type="NCBI Taxonomy" id="543527"/>
    <lineage>
        <taxon>Bacteria</taxon>
        <taxon>Bacillati</taxon>
        <taxon>Actinomycetota</taxon>
        <taxon>Actinomycetes</taxon>
        <taxon>Pseudonocardiales</taxon>
        <taxon>Pseudonocardiaceae</taxon>
        <taxon>Saccharothrix</taxon>
    </lineage>
</organism>
<gene>
    <name evidence="1" type="ORF">DFJ66_3193</name>
</gene>
<keyword evidence="2" id="KW-1185">Reference proteome</keyword>
<reference evidence="1 2" key="1">
    <citation type="submission" date="2018-10" db="EMBL/GenBank/DDBJ databases">
        <title>Sequencing the genomes of 1000 actinobacteria strains.</title>
        <authorList>
            <person name="Klenk H.-P."/>
        </authorList>
    </citation>
    <scope>NUCLEOTIDE SEQUENCE [LARGE SCALE GENOMIC DNA]</scope>
    <source>
        <strain evidence="1 2">DSM 43911</strain>
    </source>
</reference>
<proteinExistence type="predicted"/>
<comment type="caution">
    <text evidence="1">The sequence shown here is derived from an EMBL/GenBank/DDBJ whole genome shotgun (WGS) entry which is preliminary data.</text>
</comment>
<evidence type="ECO:0008006" key="3">
    <source>
        <dbReference type="Google" id="ProtNLM"/>
    </source>
</evidence>
<protein>
    <recommendedName>
        <fullName evidence="3">Helix-turn-helix protein</fullName>
    </recommendedName>
</protein>
<dbReference type="EMBL" id="RBXR01000001">
    <property type="protein sequence ID" value="RKT69954.1"/>
    <property type="molecule type" value="Genomic_DNA"/>
</dbReference>
<dbReference type="AlphaFoldDB" id="A0A495XAT1"/>
<name>A0A495XAT1_9PSEU</name>
<evidence type="ECO:0000313" key="1">
    <source>
        <dbReference type="EMBL" id="RKT69954.1"/>
    </source>
</evidence>
<dbReference type="RefSeq" id="WP_211351182.1">
    <property type="nucleotide sequence ID" value="NZ_JBIUBA010000010.1"/>
</dbReference>
<evidence type="ECO:0000313" key="2">
    <source>
        <dbReference type="Proteomes" id="UP000272729"/>
    </source>
</evidence>
<accession>A0A495XAT1</accession>
<sequence length="224" mass="23634">MGSPGAAPVGRGERFRVLGLLRGDAPDPSRLRRLAPVLGLHPPDLFAIAGVDVPDDLAPVDPRAGRWVPGLVRNAVALRAEQRNALRGYVASLPQEERVRPAPTPSALDRYPDGPGAVLMRLARNRNLDRTALAKTFLVVTGRYWSAATYGGVGRGTTPVTPDLLADFCAVLDVPSDDLVSVTGVALPPSGPAAAGVAELIWDVRRLTESQVREVGAVAESMQG</sequence>